<dbReference type="Proteomes" id="UP000001600">
    <property type="component" value="Chromosome 2"/>
</dbReference>
<dbReference type="Gene3D" id="3.40.50.1820">
    <property type="entry name" value="alpha/beta hydrolase"/>
    <property type="match status" value="1"/>
</dbReference>
<name>B9JM16_RHIR8</name>
<evidence type="ECO:0000259" key="3">
    <source>
        <dbReference type="SMART" id="SM00939"/>
    </source>
</evidence>
<organism evidence="4 5">
    <name type="scientific">Rhizobium rhizogenes (strain K84 / ATCC BAA-868)</name>
    <name type="common">Agrobacterium radiobacter</name>
    <dbReference type="NCBI Taxonomy" id="311403"/>
    <lineage>
        <taxon>Bacteria</taxon>
        <taxon>Pseudomonadati</taxon>
        <taxon>Pseudomonadota</taxon>
        <taxon>Alphaproteobacteria</taxon>
        <taxon>Hyphomicrobiales</taxon>
        <taxon>Rhizobiaceae</taxon>
        <taxon>Rhizobium/Agrobacterium group</taxon>
        <taxon>Rhizobium</taxon>
    </lineage>
</organism>
<protein>
    <recommendedName>
        <fullName evidence="3">Xaa-Pro dipeptidyl-peptidase C-terminal domain-containing protein</fullName>
    </recommendedName>
</protein>
<dbReference type="Pfam" id="PF02129">
    <property type="entry name" value="Peptidase_S15"/>
    <property type="match status" value="1"/>
</dbReference>
<accession>B9JM16</accession>
<sequence>MYSTKWTTSPREHDVIIERNVRIPMSDGVYLDGDIFRPASGDSYPAILGVHAYDNAMQSTPTMPRAMQGKNAQAEAGDPQFYARRGYVHAIVNARGTGRSEGLYSHYGPRDVEDIRDTIAWLAEQSWCDGNVGMFGVSYFSVAAKQVAATNPPALKAVWGQYGYTDFYRDKFYHGGILAHTFLTSWAKHLAGVRIDPWSRRNLGEEEYSRRLTALRANRDIMAVPELAAAVREPDAGPNPIILDVLLNPEDGPYWQERAPNLEAIKVPIMLGACWGMYGLHLPGEFRAWERITAPKKMIVGPPIYLDRPVYQYAEASLRWFDHWLKGNDTGIMDEPPVQLYLMGSGGKWLDSDTWPLPQTKWQSFFLHRDGLLSEHEFWPNEGATSFEDNTFNARGAIDFTTPPLVEETEIVGPAKLTVYVSSSDDEVLLFASLWDVDADGGQRILTRGWLRGTLADIDGDLSKPWQVHYRHKERTVVEPNVPQRYEINLIGTANVFKAGHRIRLRISASDEETPESFLHLLAQGHLLRQRPSWISIHHDADHPSALDLPIISGNRIGTYISGGKSERTAGAGSSEKRGWDRW</sequence>
<dbReference type="eggNOG" id="COG2936">
    <property type="taxonomic scope" value="Bacteria"/>
</dbReference>
<dbReference type="Pfam" id="PF08530">
    <property type="entry name" value="PepX_C"/>
    <property type="match status" value="1"/>
</dbReference>
<dbReference type="SUPFAM" id="SSF49785">
    <property type="entry name" value="Galactose-binding domain-like"/>
    <property type="match status" value="1"/>
</dbReference>
<dbReference type="InterPro" id="IPR005674">
    <property type="entry name" value="CocE/Ser_esterase"/>
</dbReference>
<dbReference type="RefSeq" id="WP_007688957.1">
    <property type="nucleotide sequence ID" value="NC_011983.1"/>
</dbReference>
<evidence type="ECO:0000256" key="1">
    <source>
        <dbReference type="ARBA" id="ARBA00022801"/>
    </source>
</evidence>
<dbReference type="InterPro" id="IPR029058">
    <property type="entry name" value="AB_hydrolase_fold"/>
</dbReference>
<gene>
    <name evidence="4" type="ordered locus">Arad_7168</name>
</gene>
<dbReference type="SMART" id="SM00939">
    <property type="entry name" value="PepX_C"/>
    <property type="match status" value="1"/>
</dbReference>
<evidence type="ECO:0000313" key="4">
    <source>
        <dbReference type="EMBL" id="ACM28730.1"/>
    </source>
</evidence>
<evidence type="ECO:0000313" key="5">
    <source>
        <dbReference type="Proteomes" id="UP000001600"/>
    </source>
</evidence>
<feature type="domain" description="Xaa-Pro dipeptidyl-peptidase C-terminal" evidence="3">
    <location>
        <begin position="318"/>
        <end position="548"/>
    </location>
</feature>
<keyword evidence="1" id="KW-0378">Hydrolase</keyword>
<dbReference type="AlphaFoldDB" id="B9JM16"/>
<proteinExistence type="predicted"/>
<dbReference type="KEGG" id="ara:Arad_7168"/>
<dbReference type="HOGENOM" id="CLU_015590_3_0_5"/>
<dbReference type="NCBIfam" id="TIGR00976">
    <property type="entry name" value="CocE_NonD"/>
    <property type="match status" value="1"/>
</dbReference>
<feature type="region of interest" description="Disordered" evidence="2">
    <location>
        <begin position="562"/>
        <end position="583"/>
    </location>
</feature>
<dbReference type="PANTHER" id="PTHR43056:SF10">
    <property type="entry name" value="COCE_NOND FAMILY, PUTATIVE (AFU_ORTHOLOGUE AFUA_7G00600)-RELATED"/>
    <property type="match status" value="1"/>
</dbReference>
<dbReference type="SUPFAM" id="SSF53474">
    <property type="entry name" value="alpha/beta-Hydrolases"/>
    <property type="match status" value="1"/>
</dbReference>
<dbReference type="GO" id="GO:0008239">
    <property type="term" value="F:dipeptidyl-peptidase activity"/>
    <property type="evidence" value="ECO:0007669"/>
    <property type="project" value="InterPro"/>
</dbReference>
<dbReference type="InterPro" id="IPR000383">
    <property type="entry name" value="Xaa-Pro-like_dom"/>
</dbReference>
<dbReference type="EMBL" id="CP000629">
    <property type="protein sequence ID" value="ACM28730.1"/>
    <property type="molecule type" value="Genomic_DNA"/>
</dbReference>
<dbReference type="InterPro" id="IPR008979">
    <property type="entry name" value="Galactose-bd-like_sf"/>
</dbReference>
<dbReference type="PANTHER" id="PTHR43056">
    <property type="entry name" value="PEPTIDASE S9 PROLYL OLIGOPEPTIDASE"/>
    <property type="match status" value="1"/>
</dbReference>
<dbReference type="Gene3D" id="2.60.120.260">
    <property type="entry name" value="Galactose-binding domain-like"/>
    <property type="match status" value="1"/>
</dbReference>
<reference evidence="4 5" key="1">
    <citation type="journal article" date="2009" name="J. Bacteriol.">
        <title>Genome sequences of three Agrobacterium biovars help elucidate the evolution of multichromosome genomes in bacteria.</title>
        <authorList>
            <person name="Slater S.C."/>
            <person name="Goldman B.S."/>
            <person name="Goodner B."/>
            <person name="Setubal J.C."/>
            <person name="Farrand S.K."/>
            <person name="Nester E.W."/>
            <person name="Burr T.J."/>
            <person name="Banta L."/>
            <person name="Dickerman A.W."/>
            <person name="Paulsen I."/>
            <person name="Otten L."/>
            <person name="Suen G."/>
            <person name="Welch R."/>
            <person name="Almeida N.F."/>
            <person name="Arnold F."/>
            <person name="Burton O.T."/>
            <person name="Du Z."/>
            <person name="Ewing A."/>
            <person name="Godsy E."/>
            <person name="Heisel S."/>
            <person name="Houmiel K.L."/>
            <person name="Jhaveri J."/>
            <person name="Lu J."/>
            <person name="Miller N.M."/>
            <person name="Norton S."/>
            <person name="Chen Q."/>
            <person name="Phoolcharoen W."/>
            <person name="Ohlin V."/>
            <person name="Ondrusek D."/>
            <person name="Pride N."/>
            <person name="Stricklin S.L."/>
            <person name="Sun J."/>
            <person name="Wheeler C."/>
            <person name="Wilson L."/>
            <person name="Zhu H."/>
            <person name="Wood D.W."/>
        </authorList>
    </citation>
    <scope>NUCLEOTIDE SEQUENCE [LARGE SCALE GENOMIC DNA]</scope>
    <source>
        <strain evidence="5">K84 / ATCC BAA-868</strain>
    </source>
</reference>
<dbReference type="STRING" id="311403.Arad_7168"/>
<evidence type="ECO:0000256" key="2">
    <source>
        <dbReference type="SAM" id="MobiDB-lite"/>
    </source>
</evidence>
<dbReference type="InterPro" id="IPR013736">
    <property type="entry name" value="Xaa-Pro_dipept_C"/>
</dbReference>
<dbReference type="InterPro" id="IPR050585">
    <property type="entry name" value="Xaa-Pro_dipeptidyl-ppase/CocE"/>
</dbReference>